<keyword evidence="2" id="KW-0812">Transmembrane</keyword>
<evidence type="ECO:0000256" key="1">
    <source>
        <dbReference type="SAM" id="MobiDB-lite"/>
    </source>
</evidence>
<evidence type="ECO:0000313" key="4">
    <source>
        <dbReference type="Proteomes" id="UP001207742"/>
    </source>
</evidence>
<dbReference type="RefSeq" id="WP_264733000.1">
    <property type="nucleotide sequence ID" value="NZ_JAPDNR010000001.1"/>
</dbReference>
<organism evidence="3 4">
    <name type="scientific">Chitinophaga nivalis</name>
    <dbReference type="NCBI Taxonomy" id="2991709"/>
    <lineage>
        <taxon>Bacteria</taxon>
        <taxon>Pseudomonadati</taxon>
        <taxon>Bacteroidota</taxon>
        <taxon>Chitinophagia</taxon>
        <taxon>Chitinophagales</taxon>
        <taxon>Chitinophagaceae</taxon>
        <taxon>Chitinophaga</taxon>
    </lineage>
</organism>
<evidence type="ECO:0000256" key="2">
    <source>
        <dbReference type="SAM" id="Phobius"/>
    </source>
</evidence>
<sequence>MKTFNESPEKGQEQGKQTVGPDETAELTALMNRIPNAQLIAREFQQLIKEGRMPRCKFSADPAADWLEMEAYIIRRRKQAVMNNWKVAAGLVLCLLLGLSSIYGFTMMMATSVDPGGLHKAYVSKGKKPVIG</sequence>
<keyword evidence="4" id="KW-1185">Reference proteome</keyword>
<feature type="transmembrane region" description="Helical" evidence="2">
    <location>
        <begin position="85"/>
        <end position="105"/>
    </location>
</feature>
<keyword evidence="2" id="KW-0472">Membrane</keyword>
<feature type="region of interest" description="Disordered" evidence="1">
    <location>
        <begin position="1"/>
        <end position="23"/>
    </location>
</feature>
<keyword evidence="2" id="KW-1133">Transmembrane helix</keyword>
<gene>
    <name evidence="3" type="ORF">OL497_19940</name>
</gene>
<dbReference type="Proteomes" id="UP001207742">
    <property type="component" value="Unassembled WGS sequence"/>
</dbReference>
<evidence type="ECO:0000313" key="3">
    <source>
        <dbReference type="EMBL" id="MCW3486184.1"/>
    </source>
</evidence>
<protein>
    <submittedName>
        <fullName evidence="3">Uncharacterized protein</fullName>
    </submittedName>
</protein>
<name>A0ABT3IQE0_9BACT</name>
<reference evidence="3 4" key="1">
    <citation type="submission" date="2022-10" db="EMBL/GenBank/DDBJ databases">
        <title>Chitinophaga nivalis PC15 sp. nov., isolated from Pyeongchang county, South Korea.</title>
        <authorList>
            <person name="Trinh H.N."/>
        </authorList>
    </citation>
    <scope>NUCLEOTIDE SEQUENCE [LARGE SCALE GENOMIC DNA]</scope>
    <source>
        <strain evidence="3 4">PC14</strain>
    </source>
</reference>
<proteinExistence type="predicted"/>
<dbReference type="EMBL" id="JAPDNS010000002">
    <property type="protein sequence ID" value="MCW3486184.1"/>
    <property type="molecule type" value="Genomic_DNA"/>
</dbReference>
<comment type="caution">
    <text evidence="3">The sequence shown here is derived from an EMBL/GenBank/DDBJ whole genome shotgun (WGS) entry which is preliminary data.</text>
</comment>
<accession>A0ABT3IQE0</accession>